<feature type="compositionally biased region" description="Polar residues" evidence="4">
    <location>
        <begin position="105"/>
        <end position="120"/>
    </location>
</feature>
<name>A0A1B7TAN3_9ASCO</name>
<dbReference type="Gene3D" id="1.10.238.150">
    <property type="entry name" value="Formin, FH3 diaphanous domain"/>
    <property type="match status" value="1"/>
</dbReference>
<feature type="compositionally biased region" description="Basic and acidic residues" evidence="4">
    <location>
        <begin position="1024"/>
        <end position="1036"/>
    </location>
</feature>
<feature type="coiled-coil region" evidence="3">
    <location>
        <begin position="892"/>
        <end position="946"/>
    </location>
</feature>
<keyword evidence="9" id="KW-1185">Reference proteome</keyword>
<feature type="region of interest" description="Disordered" evidence="4">
    <location>
        <begin position="1066"/>
        <end position="1219"/>
    </location>
</feature>
<evidence type="ECO:0000256" key="3">
    <source>
        <dbReference type="SAM" id="Coils"/>
    </source>
</evidence>
<protein>
    <recommendedName>
        <fullName evidence="10">Actin-binding FH2</fullName>
    </recommendedName>
</protein>
<dbReference type="GO" id="GO:0015629">
    <property type="term" value="C:actin cytoskeleton"/>
    <property type="evidence" value="ECO:0007669"/>
    <property type="project" value="UniProtKB-ARBA"/>
</dbReference>
<feature type="compositionally biased region" description="Polar residues" evidence="4">
    <location>
        <begin position="1102"/>
        <end position="1129"/>
    </location>
</feature>
<dbReference type="EMBL" id="LXPE01000043">
    <property type="protein sequence ID" value="OBA25806.1"/>
    <property type="molecule type" value="Genomic_DNA"/>
</dbReference>
<dbReference type="Pfam" id="PF06367">
    <property type="entry name" value="Drf_FH3"/>
    <property type="match status" value="1"/>
</dbReference>
<dbReference type="GO" id="GO:0031267">
    <property type="term" value="F:small GTPase binding"/>
    <property type="evidence" value="ECO:0007669"/>
    <property type="project" value="InterPro"/>
</dbReference>
<dbReference type="Pfam" id="PF02181">
    <property type="entry name" value="FH2"/>
    <property type="match status" value="1"/>
</dbReference>
<dbReference type="GO" id="GO:0005522">
    <property type="term" value="F:profilin binding"/>
    <property type="evidence" value="ECO:0007669"/>
    <property type="project" value="UniProtKB-ARBA"/>
</dbReference>
<evidence type="ECO:0000259" key="5">
    <source>
        <dbReference type="PROSITE" id="PS51231"/>
    </source>
</evidence>
<feature type="coiled-coil region" evidence="3">
    <location>
        <begin position="841"/>
        <end position="868"/>
    </location>
</feature>
<dbReference type="InterPro" id="IPR014767">
    <property type="entry name" value="DAD_dom"/>
</dbReference>
<evidence type="ECO:0000313" key="9">
    <source>
        <dbReference type="Proteomes" id="UP000092321"/>
    </source>
</evidence>
<feature type="compositionally biased region" description="Low complexity" evidence="4">
    <location>
        <begin position="1130"/>
        <end position="1139"/>
    </location>
</feature>
<comment type="caution">
    <text evidence="8">The sequence shown here is derived from an EMBL/GenBank/DDBJ whole genome shotgun (WGS) entry which is preliminary data.</text>
</comment>
<dbReference type="GO" id="GO:0003779">
    <property type="term" value="F:actin binding"/>
    <property type="evidence" value="ECO:0007669"/>
    <property type="project" value="InterPro"/>
</dbReference>
<gene>
    <name evidence="8" type="ORF">HANVADRAFT_34144</name>
</gene>
<dbReference type="InterPro" id="IPR011989">
    <property type="entry name" value="ARM-like"/>
</dbReference>
<dbReference type="InterPro" id="IPR010473">
    <property type="entry name" value="GTPase-bd"/>
</dbReference>
<feature type="compositionally biased region" description="Low complexity" evidence="4">
    <location>
        <begin position="249"/>
        <end position="259"/>
    </location>
</feature>
<dbReference type="PROSITE" id="PS51444">
    <property type="entry name" value="FH2"/>
    <property type="match status" value="1"/>
</dbReference>
<organism evidence="8 9">
    <name type="scientific">Hanseniaspora valbyensis NRRL Y-1626</name>
    <dbReference type="NCBI Taxonomy" id="766949"/>
    <lineage>
        <taxon>Eukaryota</taxon>
        <taxon>Fungi</taxon>
        <taxon>Dikarya</taxon>
        <taxon>Ascomycota</taxon>
        <taxon>Saccharomycotina</taxon>
        <taxon>Saccharomycetes</taxon>
        <taxon>Saccharomycodales</taxon>
        <taxon>Saccharomycodaceae</taxon>
        <taxon>Hanseniaspora</taxon>
    </lineage>
</organism>
<dbReference type="SMART" id="SM01140">
    <property type="entry name" value="Drf_GBD"/>
    <property type="match status" value="1"/>
</dbReference>
<evidence type="ECO:0000256" key="1">
    <source>
        <dbReference type="ARBA" id="ARBA00023054"/>
    </source>
</evidence>
<accession>A0A1B7TAN3</accession>
<dbReference type="OrthoDB" id="1104827at2759"/>
<dbReference type="GO" id="GO:0045010">
    <property type="term" value="P:actin nucleation"/>
    <property type="evidence" value="ECO:0007669"/>
    <property type="project" value="UniProtKB-ARBA"/>
</dbReference>
<feature type="compositionally biased region" description="Acidic residues" evidence="4">
    <location>
        <begin position="1659"/>
        <end position="1668"/>
    </location>
</feature>
<evidence type="ECO:0000313" key="8">
    <source>
        <dbReference type="EMBL" id="OBA25806.1"/>
    </source>
</evidence>
<dbReference type="PROSITE" id="PS51232">
    <property type="entry name" value="GBD_FH3"/>
    <property type="match status" value="1"/>
</dbReference>
<dbReference type="FunFam" id="1.20.58.2220:FF:000006">
    <property type="entry name" value="Cytokinesis protein sepA"/>
    <property type="match status" value="1"/>
</dbReference>
<feature type="compositionally biased region" description="Pro residues" evidence="4">
    <location>
        <begin position="1163"/>
        <end position="1172"/>
    </location>
</feature>
<dbReference type="GO" id="GO:0032153">
    <property type="term" value="C:cell division site"/>
    <property type="evidence" value="ECO:0007669"/>
    <property type="project" value="UniProtKB-ARBA"/>
</dbReference>
<feature type="region of interest" description="Disordered" evidence="4">
    <location>
        <begin position="1017"/>
        <end position="1036"/>
    </location>
</feature>
<evidence type="ECO:0000259" key="6">
    <source>
        <dbReference type="PROSITE" id="PS51232"/>
    </source>
</evidence>
<dbReference type="SUPFAM" id="SSF48371">
    <property type="entry name" value="ARM repeat"/>
    <property type="match status" value="1"/>
</dbReference>
<dbReference type="GO" id="GO:0005935">
    <property type="term" value="C:cellular bud neck"/>
    <property type="evidence" value="ECO:0007669"/>
    <property type="project" value="UniProtKB-ARBA"/>
</dbReference>
<feature type="compositionally biased region" description="Low complexity" evidence="4">
    <location>
        <begin position="1"/>
        <end position="33"/>
    </location>
</feature>
<dbReference type="Proteomes" id="UP000092321">
    <property type="component" value="Unassembled WGS sequence"/>
</dbReference>
<feature type="compositionally biased region" description="Basic and acidic residues" evidence="4">
    <location>
        <begin position="1642"/>
        <end position="1658"/>
    </location>
</feature>
<reference evidence="9" key="1">
    <citation type="journal article" date="2016" name="Proc. Natl. Acad. Sci. U.S.A.">
        <title>Comparative genomics of biotechnologically important yeasts.</title>
        <authorList>
            <person name="Riley R."/>
            <person name="Haridas S."/>
            <person name="Wolfe K.H."/>
            <person name="Lopes M.R."/>
            <person name="Hittinger C.T."/>
            <person name="Goeker M."/>
            <person name="Salamov A.A."/>
            <person name="Wisecaver J.H."/>
            <person name="Long T.M."/>
            <person name="Calvey C.H."/>
            <person name="Aerts A.L."/>
            <person name="Barry K.W."/>
            <person name="Choi C."/>
            <person name="Clum A."/>
            <person name="Coughlan A.Y."/>
            <person name="Deshpande S."/>
            <person name="Douglass A.P."/>
            <person name="Hanson S.J."/>
            <person name="Klenk H.-P."/>
            <person name="LaButti K.M."/>
            <person name="Lapidus A."/>
            <person name="Lindquist E.A."/>
            <person name="Lipzen A.M."/>
            <person name="Meier-Kolthoff J.P."/>
            <person name="Ohm R.A."/>
            <person name="Otillar R.P."/>
            <person name="Pangilinan J.L."/>
            <person name="Peng Y."/>
            <person name="Rokas A."/>
            <person name="Rosa C.A."/>
            <person name="Scheuner C."/>
            <person name="Sibirny A.A."/>
            <person name="Slot J.C."/>
            <person name="Stielow J.B."/>
            <person name="Sun H."/>
            <person name="Kurtzman C.P."/>
            <person name="Blackwell M."/>
            <person name="Grigoriev I.V."/>
            <person name="Jeffries T.W."/>
        </authorList>
    </citation>
    <scope>NUCLEOTIDE SEQUENCE [LARGE SCALE GENOMIC DNA]</scope>
    <source>
        <strain evidence="9">NRRL Y-1626</strain>
    </source>
</reference>
<dbReference type="InterPro" id="IPR010472">
    <property type="entry name" value="FH3_dom"/>
</dbReference>
<feature type="region of interest" description="Disordered" evidence="4">
    <location>
        <begin position="1"/>
        <end position="35"/>
    </location>
</feature>
<feature type="domain" description="FH2" evidence="7">
    <location>
        <begin position="1228"/>
        <end position="1645"/>
    </location>
</feature>
<dbReference type="GO" id="GO:1903475">
    <property type="term" value="P:mitotic actomyosin contractile ring assembly"/>
    <property type="evidence" value="ECO:0007669"/>
    <property type="project" value="UniProtKB-ARBA"/>
</dbReference>
<dbReference type="PANTHER" id="PTHR47102">
    <property type="entry name" value="PROTEIN BNI1"/>
    <property type="match status" value="1"/>
</dbReference>
<evidence type="ECO:0000256" key="2">
    <source>
        <dbReference type="ARBA" id="ARBA00037935"/>
    </source>
</evidence>
<feature type="non-terminal residue" evidence="8">
    <location>
        <position position="1707"/>
    </location>
</feature>
<dbReference type="GO" id="GO:0071474">
    <property type="term" value="P:cellular hyperosmotic response"/>
    <property type="evidence" value="ECO:0007669"/>
    <property type="project" value="UniProtKB-ARBA"/>
</dbReference>
<dbReference type="PANTHER" id="PTHR47102:SF2">
    <property type="entry name" value="PROTEIN BNI1"/>
    <property type="match status" value="1"/>
</dbReference>
<comment type="similarity">
    <text evidence="2">Belongs to the formin homology family. BNI1 subfamily.</text>
</comment>
<feature type="compositionally biased region" description="Pro residues" evidence="4">
    <location>
        <begin position="1180"/>
        <end position="1191"/>
    </location>
</feature>
<feature type="region of interest" description="Disordered" evidence="4">
    <location>
        <begin position="1642"/>
        <end position="1707"/>
    </location>
</feature>
<dbReference type="InterPro" id="IPR016024">
    <property type="entry name" value="ARM-type_fold"/>
</dbReference>
<feature type="compositionally biased region" description="Polar residues" evidence="4">
    <location>
        <begin position="1073"/>
        <end position="1083"/>
    </location>
</feature>
<feature type="domain" description="DAD" evidence="5">
    <location>
        <begin position="1665"/>
        <end position="1699"/>
    </location>
</feature>
<dbReference type="InterPro" id="IPR015425">
    <property type="entry name" value="FH2_Formin"/>
</dbReference>
<dbReference type="Pfam" id="PF06371">
    <property type="entry name" value="Drf_GBD"/>
    <property type="match status" value="1"/>
</dbReference>
<dbReference type="FunFam" id="1.25.10.10:FF:000898">
    <property type="entry name" value="Formin BNI1"/>
    <property type="match status" value="1"/>
</dbReference>
<feature type="compositionally biased region" description="Low complexity" evidence="4">
    <location>
        <begin position="63"/>
        <end position="82"/>
    </location>
</feature>
<dbReference type="Gene3D" id="1.25.10.10">
    <property type="entry name" value="Leucine-rich Repeat Variant"/>
    <property type="match status" value="1"/>
</dbReference>
<dbReference type="InterPro" id="IPR014768">
    <property type="entry name" value="GBD/FH3_dom"/>
</dbReference>
<feature type="region of interest" description="Disordered" evidence="4">
    <location>
        <begin position="105"/>
        <end position="124"/>
    </location>
</feature>
<evidence type="ECO:0008006" key="10">
    <source>
        <dbReference type="Google" id="ProtNLM"/>
    </source>
</evidence>
<feature type="region of interest" description="Disordered" evidence="4">
    <location>
        <begin position="244"/>
        <end position="267"/>
    </location>
</feature>
<dbReference type="GO" id="GO:0005938">
    <property type="term" value="C:cell cortex"/>
    <property type="evidence" value="ECO:0007669"/>
    <property type="project" value="UniProtKB-ARBA"/>
</dbReference>
<dbReference type="Gene3D" id="1.20.58.2220">
    <property type="entry name" value="Formin, FH2 domain"/>
    <property type="match status" value="1"/>
</dbReference>
<feature type="compositionally biased region" description="Polar residues" evidence="4">
    <location>
        <begin position="83"/>
        <end position="94"/>
    </location>
</feature>
<keyword evidence="1 3" id="KW-0175">Coiled coil</keyword>
<dbReference type="SMART" id="SM00498">
    <property type="entry name" value="FH2"/>
    <property type="match status" value="1"/>
</dbReference>
<evidence type="ECO:0000256" key="4">
    <source>
        <dbReference type="SAM" id="MobiDB-lite"/>
    </source>
</evidence>
<evidence type="ECO:0000259" key="7">
    <source>
        <dbReference type="PROSITE" id="PS51444"/>
    </source>
</evidence>
<dbReference type="GO" id="GO:0070649">
    <property type="term" value="P:formin-nucleated actin cable assembly"/>
    <property type="evidence" value="ECO:0007669"/>
    <property type="project" value="UniProtKB-ARBA"/>
</dbReference>
<dbReference type="GO" id="GO:0043332">
    <property type="term" value="C:mating projection tip"/>
    <property type="evidence" value="ECO:0007669"/>
    <property type="project" value="TreeGrafter"/>
</dbReference>
<feature type="compositionally biased region" description="Pro residues" evidence="4">
    <location>
        <begin position="1199"/>
        <end position="1208"/>
    </location>
</feature>
<dbReference type="PROSITE" id="PS51231">
    <property type="entry name" value="DAD"/>
    <property type="match status" value="1"/>
</dbReference>
<dbReference type="InterPro" id="IPR042201">
    <property type="entry name" value="FH2_Formin_sf"/>
</dbReference>
<dbReference type="Gene3D" id="6.10.30.50">
    <property type="match status" value="1"/>
</dbReference>
<dbReference type="InterPro" id="IPR051661">
    <property type="entry name" value="Actin_filament_regulator"/>
</dbReference>
<feature type="region of interest" description="Disordered" evidence="4">
    <location>
        <begin position="58"/>
        <end position="99"/>
    </location>
</feature>
<feature type="domain" description="GBD/FH3" evidence="6">
    <location>
        <begin position="170"/>
        <end position="683"/>
    </location>
</feature>
<dbReference type="GO" id="GO:0051016">
    <property type="term" value="P:barbed-end actin filament capping"/>
    <property type="evidence" value="ECO:0007669"/>
    <property type="project" value="UniProtKB-ARBA"/>
</dbReference>
<proteinExistence type="inferred from homology"/>
<dbReference type="SUPFAM" id="SSF101447">
    <property type="entry name" value="Formin homology 2 domain (FH2 domain)"/>
    <property type="match status" value="1"/>
</dbReference>
<feature type="coiled-coil region" evidence="3">
    <location>
        <begin position="703"/>
        <end position="773"/>
    </location>
</feature>
<sequence>MSNYNNSNNSSGGKLFKNLKKGLSGNKDGSSNNINDLQISEPFQAVHLNKPLSYQINENYTNPQTTSPALPSPPSQSSSQSQNNINHKISPSRSLNHRPSIISNISRDNQLNRTNSQHSFDSYDHPYSIANTKDDTETIQSSIQQSVYSQVLGTSNLYRFILPDGTVKITKPEDPREIEELFGELVEKRNFQALPQHAQNQLRKYPLEKKWLLVNQDLQADLRKFNNSRHGMMSSNNSIYTTSKLSFHNNSNNTNGNNNLTPIATSDSSIRGKKLPHLQPGNTSIAQSFKTTRNLSSGSINSAEPSTISPEYYVKKLASDKLSNKQLNDLWVSLRTQPLNWVLSFLDAQGHIAIANVLLKFYKVSYSQTLTSATLRAEQLTEEQLDTESLLFKCLKTIFNLREGANESSKSLLIVNAITEGLLSMRISTRRLATEMMMFIMAWSNNKYYHNVLDALDQESLVAGNVNIQARLMAGNKRKSVILDTLIQTIQNQGNTTKMKRVEEWLLVLEYTLDGRGTMGSLVGASEEFKSGGGENAILEYCFTTMLMINEVCGISDNVHQRTLLRSRFKSYGFTRIMQKLELLKYDKLDEQLAIFEDRTVDDYNLLISETSLDENVNLENPVQLVTSLWDHFEKTDTGKHLVSLLQHIFISASKPINNDSEKSLKILDSLVSNATLASMDNESQFNFAIQRVFDSLQTDDVARKALAETKDLKRKLEEALAERDLFEEKLEEAQDGLVGKLQREIEERDMILMKNQRVTETLTRELKDAKQKIFLAESSISRENLIASNSDDNNKGIYEDKFNNPTPIDAAKIKAIQNVFTPKSEISSYKPLIVSSGSRNISENDRLNSIKNQMEDIENEARLLEDSDFSDFVYKNDKAQSSVSVQSSPDKIAVIEKLDKLKGLLSNLQQESNEISKYNSEMQMKEVLQEKRNLALKRLTDLQNLYKNGTAVDSKTDVLVNNLISDLDSNNETLSPTPVSSRRGSVSSNLSIIRTKTVDEKLNSINATLAKLNSRRNTTSLKTSEDVEKNEHNNENEDVEGYHFSSISGSGSFLSELSEKYTNKRERHDSISTKGSFSSQHTPVGKGSNYKKAFMNRLKKSNQSSQGNESITIAEPTSTTVLTNIPKSTATTTKQTETNVVPPPPPLPPMFGGSPTLSTGSPVPPPAPPLPNTLLKGGTPPPPPPPPPPGMMKAGSGAPPPPPPPPSMNGRINLSRTNNNVSGTGIFSAYPRPKRKLKQLHWDKLDSSAYFESKSGKLLEDLGEKGVLGELEKKFAAREIVALKKKKDGEDEKGELDKITFLSRDVAQQFGINLHSFASTPVEELVTKILKCERGMINNTAVMEFLSKPDIVDVSLNLERNYAGYVTEWIDKEVVTTPEKDLNELQRPDQIYVLLMVNLRHYWKARMRGLNLVLNFEKDYIDLVGKLRKIDKAVDVLKNSDSLKGVFEIILAVGNFMNDASKQATGFKLSTLQRLTFIKDGDNKLTFLNYVEKIVRNYYPHLSVFIKDLDPLLDVIKISIDQLVNDCKNYEQTIRNVETSLEKDSLKDSSRFHPDDRVITKILPIIPDCKKKADLLSDEVMLTMMEFESLMKLFGEDANDQFAKNNFFRKFTDFVQQFKKAGEMNKRVEEEERAYERRKQLMEEQELAKSEREKSEELSELNGDETVSEERNVMDSLLSKLKNAGPSKIDSSTARSRAKVRKEMIE</sequence>
<dbReference type="SMART" id="SM01139">
    <property type="entry name" value="Drf_FH3"/>
    <property type="match status" value="1"/>
</dbReference>